<feature type="transmembrane region" description="Helical" evidence="1">
    <location>
        <begin position="21"/>
        <end position="43"/>
    </location>
</feature>
<organism evidence="3 4">
    <name type="scientific">Parabacteroides distasonis</name>
    <dbReference type="NCBI Taxonomy" id="823"/>
    <lineage>
        <taxon>Bacteria</taxon>
        <taxon>Pseudomonadati</taxon>
        <taxon>Bacteroidota</taxon>
        <taxon>Bacteroidia</taxon>
        <taxon>Bacteroidales</taxon>
        <taxon>Tannerellaceae</taxon>
        <taxon>Parabacteroides</taxon>
    </lineage>
</organism>
<evidence type="ECO:0000313" key="3">
    <source>
        <dbReference type="EMBL" id="RLT75217.1"/>
    </source>
</evidence>
<dbReference type="InterPro" id="IPR011990">
    <property type="entry name" value="TPR-like_helical_dom_sf"/>
</dbReference>
<keyword evidence="1" id="KW-1133">Transmembrane helix</keyword>
<keyword evidence="1" id="KW-0812">Transmembrane</keyword>
<comment type="caution">
    <text evidence="3">The sequence shown here is derived from an EMBL/GenBank/DDBJ whole genome shotgun (WGS) entry which is preliminary data.</text>
</comment>
<evidence type="ECO:0000256" key="1">
    <source>
        <dbReference type="SAM" id="Phobius"/>
    </source>
</evidence>
<feature type="domain" description="CHAT" evidence="2">
    <location>
        <begin position="457"/>
        <end position="763"/>
    </location>
</feature>
<evidence type="ECO:0000259" key="2">
    <source>
        <dbReference type="Pfam" id="PF12770"/>
    </source>
</evidence>
<reference evidence="3 4" key="1">
    <citation type="submission" date="2018-09" db="EMBL/GenBank/DDBJ databases">
        <title>Murine metabolic-syndrome-specific gut microbial biobank.</title>
        <authorList>
            <person name="Liu C."/>
        </authorList>
    </citation>
    <scope>NUCLEOTIDE SEQUENCE [LARGE SCALE GENOMIC DNA]</scope>
    <source>
        <strain evidence="3 4">8-P5</strain>
    </source>
</reference>
<protein>
    <submittedName>
        <fullName evidence="3">CHAT domain-containing protein</fullName>
    </submittedName>
</protein>
<proteinExistence type="predicted"/>
<dbReference type="Pfam" id="PF12770">
    <property type="entry name" value="CHAT"/>
    <property type="match status" value="1"/>
</dbReference>
<dbReference type="RefSeq" id="WP_121734686.1">
    <property type="nucleotide sequence ID" value="NZ_QXXG01000001.1"/>
</dbReference>
<dbReference type="OrthoDB" id="9771112at2"/>
<dbReference type="SUPFAM" id="SSF48452">
    <property type="entry name" value="TPR-like"/>
    <property type="match status" value="1"/>
</dbReference>
<evidence type="ECO:0000313" key="4">
    <source>
        <dbReference type="Proteomes" id="UP000278164"/>
    </source>
</evidence>
<dbReference type="InterPro" id="IPR024983">
    <property type="entry name" value="CHAT_dom"/>
</dbReference>
<dbReference type="PANTHER" id="PTHR10098">
    <property type="entry name" value="RAPSYN-RELATED"/>
    <property type="match status" value="1"/>
</dbReference>
<dbReference type="EMBL" id="RAYI01000001">
    <property type="protein sequence ID" value="RLT75217.1"/>
    <property type="molecule type" value="Genomic_DNA"/>
</dbReference>
<dbReference type="AlphaFoldDB" id="A0A3L7ZW91"/>
<keyword evidence="1" id="KW-0472">Membrane</keyword>
<sequence>MGVKKNIQEMLAAILYLSGHLFMYLLGLLTIGTICVCAVRFFLPDITNVFNQELTEKSVKQLLDKNYFNQALWLLQTKRSTIERMPSEKQAFYLYVEAEAYSGIGEFRLAEQRYLRMVDQARLTAGKDSAGYMASILSLGMFYHRLGDRPKAEQLAGQVVRFNQAHTDKIPESFRIAALCLQKGSVSEPSLPPLNREETHQLTQATRKDYGEEHPFYVKALEKEIILAAADQDTARVRELIGEQNRTIRTILNRNFLFMSTHQQTYLYQMYQKDLIQTYQLQHIAPDKDWAGHCYDNALFIKGLLLRSGHRLRNTLDSQSDTTLLQAYDQWLARKREISYLTTQNSMIAKVKRMLEEEKAEKQEKDLAAQTLGWQEAISLDPFNWMDIRKALSTDEACVEYITYPNKGENHYAALLLRPDFDRPLFIPLFEEKEISPLFPTDTLPIQDQIHTLYNKENLYQKIWQPISGYVHDIKRIYYSPSGILHKISFAATLAGHFPQKKAPYELYRVSSTKEIIKFKEESKYLPLNATLFGALRYDAPESALQKAAQEATTRERLSRHPWGPLRYSGSEIYQIKALLDSLHIQTTAYTGLSGNEEAFKSLDRSDAHILHISTHGYFLEDDSLRVNPMLRSGLILSRANRAWLQKDIIEGIEDGLLTADEISLLRLDHLRLAVLSACNTALGSINNSEGVFGLQRAFKLAGAQTLIISLWPVDDRATAEFMITFYQAWLTGKDMRTAFTETQHTFSERYENPYYWAGFVMVD</sequence>
<dbReference type="Gene3D" id="1.25.40.10">
    <property type="entry name" value="Tetratricopeptide repeat domain"/>
    <property type="match status" value="1"/>
</dbReference>
<name>A0A3L7ZW91_PARDI</name>
<accession>A0A3L7ZW91</accession>
<dbReference type="Proteomes" id="UP000278164">
    <property type="component" value="Unassembled WGS sequence"/>
</dbReference>
<gene>
    <name evidence="3" type="ORF">D7V78_01485</name>
</gene>
<dbReference type="PANTHER" id="PTHR10098:SF108">
    <property type="entry name" value="TETRATRICOPEPTIDE REPEAT PROTEIN 28"/>
    <property type="match status" value="1"/>
</dbReference>